<dbReference type="Gene3D" id="3.30.565.10">
    <property type="entry name" value="Histidine kinase-like ATPase, C-terminal domain"/>
    <property type="match status" value="1"/>
</dbReference>
<organism evidence="1">
    <name type="scientific">marine sediment metagenome</name>
    <dbReference type="NCBI Taxonomy" id="412755"/>
    <lineage>
        <taxon>unclassified sequences</taxon>
        <taxon>metagenomes</taxon>
        <taxon>ecological metagenomes</taxon>
    </lineage>
</organism>
<dbReference type="InterPro" id="IPR036890">
    <property type="entry name" value="HATPase_C_sf"/>
</dbReference>
<proteinExistence type="predicted"/>
<evidence type="ECO:0000313" key="1">
    <source>
        <dbReference type="EMBL" id="GAI82721.1"/>
    </source>
</evidence>
<dbReference type="AlphaFoldDB" id="X1SUA6"/>
<protein>
    <recommendedName>
        <fullName evidence="2">Histidine kinase/HSP90-like ATPase domain-containing protein</fullName>
    </recommendedName>
</protein>
<comment type="caution">
    <text evidence="1">The sequence shown here is derived from an EMBL/GenBank/DDBJ whole genome shotgun (WGS) entry which is preliminary data.</text>
</comment>
<dbReference type="SUPFAM" id="SSF55874">
    <property type="entry name" value="ATPase domain of HSP90 chaperone/DNA topoisomerase II/histidine kinase"/>
    <property type="match status" value="1"/>
</dbReference>
<name>X1SUA6_9ZZZZ</name>
<sequence length="62" mass="7014">LAIAKGLVELMEGEIWVEPNIKRGSVFAFKLPLRYTISKTASIHYLKQNTEDDLYSGNEMAI</sequence>
<accession>X1SUA6</accession>
<feature type="non-terminal residue" evidence="1">
    <location>
        <position position="1"/>
    </location>
</feature>
<reference evidence="1" key="1">
    <citation type="journal article" date="2014" name="Front. Microbiol.">
        <title>High frequency of phylogenetically diverse reductive dehalogenase-homologous genes in deep subseafloor sedimentary metagenomes.</title>
        <authorList>
            <person name="Kawai M."/>
            <person name="Futagami T."/>
            <person name="Toyoda A."/>
            <person name="Takaki Y."/>
            <person name="Nishi S."/>
            <person name="Hori S."/>
            <person name="Arai W."/>
            <person name="Tsubouchi T."/>
            <person name="Morono Y."/>
            <person name="Uchiyama I."/>
            <person name="Ito T."/>
            <person name="Fujiyama A."/>
            <person name="Inagaki F."/>
            <person name="Takami H."/>
        </authorList>
    </citation>
    <scope>NUCLEOTIDE SEQUENCE</scope>
    <source>
        <strain evidence="1">Expedition CK06-06</strain>
    </source>
</reference>
<gene>
    <name evidence="1" type="ORF">S12H4_14548</name>
</gene>
<dbReference type="EMBL" id="BARW01006934">
    <property type="protein sequence ID" value="GAI82721.1"/>
    <property type="molecule type" value="Genomic_DNA"/>
</dbReference>
<evidence type="ECO:0008006" key="2">
    <source>
        <dbReference type="Google" id="ProtNLM"/>
    </source>
</evidence>